<dbReference type="GO" id="GO:0016757">
    <property type="term" value="F:glycosyltransferase activity"/>
    <property type="evidence" value="ECO:0007669"/>
    <property type="project" value="InterPro"/>
</dbReference>
<dbReference type="EMBL" id="LCAK01000004">
    <property type="protein sequence ID" value="KKR88724.1"/>
    <property type="molecule type" value="Genomic_DNA"/>
</dbReference>
<gene>
    <name evidence="2" type="ORF">UU38_C0004G0086</name>
</gene>
<dbReference type="Gene3D" id="3.40.50.2000">
    <property type="entry name" value="Glycogen Phosphorylase B"/>
    <property type="match status" value="2"/>
</dbReference>
<sequence>MKNILIAGYPYIRENYLNTFNFYPEKEKIFFLLPKVWKIKNGQVVYNAPKRANIFTANAYFYHSNYPLIGGLLKGWMPGFFTFLVRNKKPKNIDLIVTLTEPILLSTLYQSIISKLFGAKHLLFTWENISYDAKFSGLNFFLKNIIIKLNLFFSDGIICGNKKAVEIFKKYTAKPIANIPFSGIDTDLFKPTQNEKIFRELNFNGKTLFTFVGALEFRKGIHHIIEAFNIVIKEIPEAHLLVAGSGHQEYSQHIRGLIKNYNLESSTTIIPWLSHDELKEVFAITDVFVYPSMSHKGWEEQLGYLLMEASAAGKAIISTNSGSVDEVIIDARTGLLVKPDEYMELSQAMIRLARDRDLRITLGRNARQHILENFDYKIVANKMYDFFKKFV</sequence>
<evidence type="ECO:0000313" key="3">
    <source>
        <dbReference type="Proteomes" id="UP000033918"/>
    </source>
</evidence>
<dbReference type="AlphaFoldDB" id="A0A0G0UIW9"/>
<keyword evidence="2" id="KW-0808">Transferase</keyword>
<dbReference type="PANTHER" id="PTHR12526:SF584">
    <property type="entry name" value="GLYCOSYLTRANSFERASE"/>
    <property type="match status" value="1"/>
</dbReference>
<dbReference type="Proteomes" id="UP000033918">
    <property type="component" value="Unassembled WGS sequence"/>
</dbReference>
<comment type="caution">
    <text evidence="2">The sequence shown here is derived from an EMBL/GenBank/DDBJ whole genome shotgun (WGS) entry which is preliminary data.</text>
</comment>
<evidence type="ECO:0000313" key="2">
    <source>
        <dbReference type="EMBL" id="KKR88724.1"/>
    </source>
</evidence>
<organism evidence="2 3">
    <name type="scientific">Candidatus Wolfebacteria bacterium GW2011_GWB1_41_12</name>
    <dbReference type="NCBI Taxonomy" id="1619006"/>
    <lineage>
        <taxon>Bacteria</taxon>
        <taxon>Candidatus Wolfeibacteriota</taxon>
    </lineage>
</organism>
<feature type="domain" description="Glycosyl transferase family 1" evidence="1">
    <location>
        <begin position="195"/>
        <end position="368"/>
    </location>
</feature>
<dbReference type="Pfam" id="PF00534">
    <property type="entry name" value="Glycos_transf_1"/>
    <property type="match status" value="1"/>
</dbReference>
<dbReference type="PANTHER" id="PTHR12526">
    <property type="entry name" value="GLYCOSYLTRANSFERASE"/>
    <property type="match status" value="1"/>
</dbReference>
<dbReference type="CDD" id="cd03801">
    <property type="entry name" value="GT4_PimA-like"/>
    <property type="match status" value="1"/>
</dbReference>
<evidence type="ECO:0000259" key="1">
    <source>
        <dbReference type="Pfam" id="PF00534"/>
    </source>
</evidence>
<name>A0A0G0UIW9_9BACT</name>
<proteinExistence type="predicted"/>
<protein>
    <submittedName>
        <fullName evidence="2">Glycosyltransferase</fullName>
    </submittedName>
</protein>
<accession>A0A0G0UIW9</accession>
<reference evidence="2 3" key="1">
    <citation type="journal article" date="2015" name="Nature">
        <title>rRNA introns, odd ribosomes, and small enigmatic genomes across a large radiation of phyla.</title>
        <authorList>
            <person name="Brown C.T."/>
            <person name="Hug L.A."/>
            <person name="Thomas B.C."/>
            <person name="Sharon I."/>
            <person name="Castelle C.J."/>
            <person name="Singh A."/>
            <person name="Wilkins M.J."/>
            <person name="Williams K.H."/>
            <person name="Banfield J.F."/>
        </authorList>
    </citation>
    <scope>NUCLEOTIDE SEQUENCE [LARGE SCALE GENOMIC DNA]</scope>
</reference>
<dbReference type="SUPFAM" id="SSF53756">
    <property type="entry name" value="UDP-Glycosyltransferase/glycogen phosphorylase"/>
    <property type="match status" value="1"/>
</dbReference>
<dbReference type="InterPro" id="IPR001296">
    <property type="entry name" value="Glyco_trans_1"/>
</dbReference>